<keyword evidence="1" id="KW-0472">Membrane</keyword>
<dbReference type="AlphaFoldDB" id="A9UXI2"/>
<dbReference type="InterPro" id="IPR045499">
    <property type="entry name" value="DUF6492"/>
</dbReference>
<dbReference type="Proteomes" id="UP000001357">
    <property type="component" value="Unassembled WGS sequence"/>
</dbReference>
<proteinExistence type="predicted"/>
<protein>
    <submittedName>
        <fullName evidence="2">Uncharacterized protein</fullName>
    </submittedName>
</protein>
<accession>A9UXI2</accession>
<keyword evidence="3" id="KW-1185">Reference proteome</keyword>
<dbReference type="GeneID" id="5890682"/>
<keyword evidence="1" id="KW-0812">Transmembrane</keyword>
<name>A9UXI2_MONBE</name>
<dbReference type="KEGG" id="mbr:MONBRDRAFT_7819"/>
<dbReference type="OMA" id="FVYTGYE"/>
<dbReference type="InParanoid" id="A9UXI2"/>
<reference evidence="2 3" key="1">
    <citation type="journal article" date="2008" name="Nature">
        <title>The genome of the choanoflagellate Monosiga brevicollis and the origin of metazoans.</title>
        <authorList>
            <consortium name="JGI Sequencing"/>
            <person name="King N."/>
            <person name="Westbrook M.J."/>
            <person name="Young S.L."/>
            <person name="Kuo A."/>
            <person name="Abedin M."/>
            <person name="Chapman J."/>
            <person name="Fairclough S."/>
            <person name="Hellsten U."/>
            <person name="Isogai Y."/>
            <person name="Letunic I."/>
            <person name="Marr M."/>
            <person name="Pincus D."/>
            <person name="Putnam N."/>
            <person name="Rokas A."/>
            <person name="Wright K.J."/>
            <person name="Zuzow R."/>
            <person name="Dirks W."/>
            <person name="Good M."/>
            <person name="Goodstein D."/>
            <person name="Lemons D."/>
            <person name="Li W."/>
            <person name="Lyons J.B."/>
            <person name="Morris A."/>
            <person name="Nichols S."/>
            <person name="Richter D.J."/>
            <person name="Salamov A."/>
            <person name="Bork P."/>
            <person name="Lim W.A."/>
            <person name="Manning G."/>
            <person name="Miller W.T."/>
            <person name="McGinnis W."/>
            <person name="Shapiro H."/>
            <person name="Tjian R."/>
            <person name="Grigoriev I.V."/>
            <person name="Rokhsar D."/>
        </authorList>
    </citation>
    <scope>NUCLEOTIDE SEQUENCE [LARGE SCALE GENOMIC DNA]</scope>
    <source>
        <strain evidence="3">MX1 / ATCC 50154</strain>
    </source>
</reference>
<keyword evidence="1" id="KW-1133">Transmembrane helix</keyword>
<evidence type="ECO:0000313" key="3">
    <source>
        <dbReference type="Proteomes" id="UP000001357"/>
    </source>
</evidence>
<feature type="transmembrane region" description="Helical" evidence="1">
    <location>
        <begin position="12"/>
        <end position="33"/>
    </location>
</feature>
<gene>
    <name evidence="2" type="ORF">MONBRDRAFT_7819</name>
</gene>
<organism evidence="2 3">
    <name type="scientific">Monosiga brevicollis</name>
    <name type="common">Choanoflagellate</name>
    <dbReference type="NCBI Taxonomy" id="81824"/>
    <lineage>
        <taxon>Eukaryota</taxon>
        <taxon>Choanoflagellata</taxon>
        <taxon>Craspedida</taxon>
        <taxon>Salpingoecidae</taxon>
        <taxon>Monosiga</taxon>
    </lineage>
</organism>
<dbReference type="RefSeq" id="XP_001745434.1">
    <property type="nucleotide sequence ID" value="XM_001745382.1"/>
</dbReference>
<dbReference type="Pfam" id="PF20102">
    <property type="entry name" value="DUF6492"/>
    <property type="match status" value="1"/>
</dbReference>
<evidence type="ECO:0000256" key="1">
    <source>
        <dbReference type="SAM" id="Phobius"/>
    </source>
</evidence>
<evidence type="ECO:0000313" key="2">
    <source>
        <dbReference type="EMBL" id="EDQ90012.1"/>
    </source>
</evidence>
<dbReference type="eggNOG" id="ENOG502SDI7">
    <property type="taxonomic scope" value="Eukaryota"/>
</dbReference>
<sequence length="371" mass="42056">MRSVKGGGGLLGAQVVAGSVVVVVLLMWVNGLFHQRVEMSPYLAELARNGSQPRVDVFVVLYKPSCINRAAIQALAQHTARRIFVVTPERYCRIVETFDPAVRCMDETKVVPGLTVPALAAIMEELGLGQARAGWYFQQFMKLLAWRNVPDVTPLFLVWDSDMIMLPQYRSLDLKGRLRLMRDDTPPVMAHDWYRNMTGWPLYDSHHDFVAHQMPVYKPFMLEVLKALQLEDPLHASPPTVLAWVRRNMQAVQQRFVATGLSEYMVYCWHLIMHHPEQTALVEGVHFERDYSLHPLTQAARLLDGNCCPREAILHAYLQQVAKQPGLEYAGYELGHGLGQCNFKAAPFADMYFHPSEMAQYQALLPPLAAT</sequence>
<dbReference type="EMBL" id="CH991549">
    <property type="protein sequence ID" value="EDQ90012.1"/>
    <property type="molecule type" value="Genomic_DNA"/>
</dbReference>